<keyword evidence="6 11" id="KW-0547">Nucleotide-binding</keyword>
<dbReference type="GO" id="GO:0005524">
    <property type="term" value="F:ATP binding"/>
    <property type="evidence" value="ECO:0007669"/>
    <property type="project" value="UniProtKB-UniRule"/>
</dbReference>
<dbReference type="KEGG" id="kpul:GXN76_00350"/>
<evidence type="ECO:0000256" key="1">
    <source>
        <dbReference type="ARBA" id="ARBA00009776"/>
    </source>
</evidence>
<keyword evidence="4 11" id="KW-0808">Transferase</keyword>
<dbReference type="FunFam" id="3.40.50.300:FF:000225">
    <property type="entry name" value="Thymidylate kinase"/>
    <property type="match status" value="1"/>
</dbReference>
<protein>
    <recommendedName>
        <fullName evidence="3 11">Thymidylate kinase</fullName>
        <ecNumber evidence="2 11">2.7.4.9</ecNumber>
    </recommendedName>
    <alternativeName>
        <fullName evidence="11">dTMP kinase</fullName>
    </alternativeName>
</protein>
<reference evidence="13 14" key="1">
    <citation type="submission" date="2020-01" db="EMBL/GenBank/DDBJ databases">
        <authorList>
            <person name="Gulvik C.A."/>
            <person name="Batra D.G."/>
        </authorList>
    </citation>
    <scope>NUCLEOTIDE SEQUENCE [LARGE SCALE GENOMIC DNA]</scope>
    <source>
        <strain evidence="13 14">W9323</strain>
    </source>
</reference>
<evidence type="ECO:0000256" key="8">
    <source>
        <dbReference type="ARBA" id="ARBA00022840"/>
    </source>
</evidence>
<evidence type="ECO:0000313" key="13">
    <source>
        <dbReference type="EMBL" id="QKG83059.1"/>
    </source>
</evidence>
<dbReference type="NCBIfam" id="TIGR00041">
    <property type="entry name" value="DTMP_kinase"/>
    <property type="match status" value="1"/>
</dbReference>
<evidence type="ECO:0000256" key="10">
    <source>
        <dbReference type="ARBA" id="ARBA00057735"/>
    </source>
</evidence>
<dbReference type="RefSeq" id="WP_173219063.1">
    <property type="nucleotide sequence ID" value="NZ_CP048104.1"/>
</dbReference>
<feature type="domain" description="Thymidylate kinase-like" evidence="12">
    <location>
        <begin position="10"/>
        <end position="198"/>
    </location>
</feature>
<evidence type="ECO:0000256" key="11">
    <source>
        <dbReference type="HAMAP-Rule" id="MF_00165"/>
    </source>
</evidence>
<dbReference type="InterPro" id="IPR018094">
    <property type="entry name" value="Thymidylate_kinase"/>
</dbReference>
<dbReference type="GO" id="GO:0006233">
    <property type="term" value="P:dTDP biosynthetic process"/>
    <property type="evidence" value="ECO:0007669"/>
    <property type="project" value="InterPro"/>
</dbReference>
<dbReference type="Pfam" id="PF02223">
    <property type="entry name" value="Thymidylate_kin"/>
    <property type="match status" value="1"/>
</dbReference>
<dbReference type="CDD" id="cd01672">
    <property type="entry name" value="TMPK"/>
    <property type="match status" value="1"/>
</dbReference>
<dbReference type="Proteomes" id="UP000503088">
    <property type="component" value="Chromosome"/>
</dbReference>
<evidence type="ECO:0000256" key="7">
    <source>
        <dbReference type="ARBA" id="ARBA00022777"/>
    </source>
</evidence>
<proteinExistence type="inferred from homology"/>
<keyword evidence="5 11" id="KW-0545">Nucleotide biosynthesis</keyword>
<gene>
    <name evidence="11" type="primary">tmk</name>
    <name evidence="13" type="ORF">GXN76_00350</name>
</gene>
<dbReference type="GO" id="GO:0005829">
    <property type="term" value="C:cytosol"/>
    <property type="evidence" value="ECO:0007669"/>
    <property type="project" value="TreeGrafter"/>
</dbReference>
<comment type="similarity">
    <text evidence="1 11">Belongs to the thymidylate kinase family.</text>
</comment>
<evidence type="ECO:0000256" key="9">
    <source>
        <dbReference type="ARBA" id="ARBA00048743"/>
    </source>
</evidence>
<evidence type="ECO:0000256" key="4">
    <source>
        <dbReference type="ARBA" id="ARBA00022679"/>
    </source>
</evidence>
<comment type="catalytic activity">
    <reaction evidence="9 11">
        <text>dTMP + ATP = dTDP + ADP</text>
        <dbReference type="Rhea" id="RHEA:13517"/>
        <dbReference type="ChEBI" id="CHEBI:30616"/>
        <dbReference type="ChEBI" id="CHEBI:58369"/>
        <dbReference type="ChEBI" id="CHEBI:63528"/>
        <dbReference type="ChEBI" id="CHEBI:456216"/>
        <dbReference type="EC" id="2.7.4.9"/>
    </reaction>
</comment>
<dbReference type="PANTHER" id="PTHR10344">
    <property type="entry name" value="THYMIDYLATE KINASE"/>
    <property type="match status" value="1"/>
</dbReference>
<dbReference type="Gene3D" id="3.40.50.300">
    <property type="entry name" value="P-loop containing nucleotide triphosphate hydrolases"/>
    <property type="match status" value="1"/>
</dbReference>
<keyword evidence="14" id="KW-1185">Reference proteome</keyword>
<dbReference type="EMBL" id="CP048104">
    <property type="protein sequence ID" value="QKG83059.1"/>
    <property type="molecule type" value="Genomic_DNA"/>
</dbReference>
<keyword evidence="7 11" id="KW-0418">Kinase</keyword>
<evidence type="ECO:0000313" key="14">
    <source>
        <dbReference type="Proteomes" id="UP000503088"/>
    </source>
</evidence>
<evidence type="ECO:0000256" key="3">
    <source>
        <dbReference type="ARBA" id="ARBA00017144"/>
    </source>
</evidence>
<comment type="function">
    <text evidence="10 11">Phosphorylation of dTMP to form dTDP in both de novo and salvage pathways of dTTP synthesis.</text>
</comment>
<dbReference type="AlphaFoldDB" id="A0A7D3XHA9"/>
<dbReference type="HAMAP" id="MF_00165">
    <property type="entry name" value="Thymidylate_kinase"/>
    <property type="match status" value="1"/>
</dbReference>
<dbReference type="GO" id="GO:0004798">
    <property type="term" value="F:dTMP kinase activity"/>
    <property type="evidence" value="ECO:0007669"/>
    <property type="project" value="UniProtKB-UniRule"/>
</dbReference>
<dbReference type="InterPro" id="IPR027417">
    <property type="entry name" value="P-loop_NTPase"/>
</dbReference>
<dbReference type="InterPro" id="IPR039430">
    <property type="entry name" value="Thymidylate_kin-like_dom"/>
</dbReference>
<organism evidence="13 14">
    <name type="scientific">Kroppenstedtia pulmonis</name>
    <dbReference type="NCBI Taxonomy" id="1380685"/>
    <lineage>
        <taxon>Bacteria</taxon>
        <taxon>Bacillati</taxon>
        <taxon>Bacillota</taxon>
        <taxon>Bacilli</taxon>
        <taxon>Bacillales</taxon>
        <taxon>Thermoactinomycetaceae</taxon>
        <taxon>Kroppenstedtia</taxon>
    </lineage>
</organism>
<name>A0A7D3XHA9_9BACL</name>
<sequence length="222" mass="24913">MDVKSLLITLEGPDGGGKTTQIRKLTQYLEERGIPFLATREPGGTRIGDRVRDILLDPSLSDMAPRTEMMLYAASRSQLVEQVIRPALDQGKIVICDRFVDSSIVYQGMGSSKKYLQEAITINQLATGGLKPQRTYVLDLPVKEGKNRLYARGSEVDRIEGKGDSFHQKIREGFLDLARKEPERFLVVDATQSVTEVFEILRRDLEQQLGERNDREKGGCGK</sequence>
<dbReference type="EC" id="2.7.4.9" evidence="2 11"/>
<dbReference type="GO" id="GO:0006235">
    <property type="term" value="P:dTTP biosynthetic process"/>
    <property type="evidence" value="ECO:0007669"/>
    <property type="project" value="UniProtKB-UniRule"/>
</dbReference>
<evidence type="ECO:0000256" key="5">
    <source>
        <dbReference type="ARBA" id="ARBA00022727"/>
    </source>
</evidence>
<dbReference type="GO" id="GO:0006227">
    <property type="term" value="P:dUDP biosynthetic process"/>
    <property type="evidence" value="ECO:0007669"/>
    <property type="project" value="TreeGrafter"/>
</dbReference>
<evidence type="ECO:0000256" key="2">
    <source>
        <dbReference type="ARBA" id="ARBA00012980"/>
    </source>
</evidence>
<evidence type="ECO:0000256" key="6">
    <source>
        <dbReference type="ARBA" id="ARBA00022741"/>
    </source>
</evidence>
<keyword evidence="8 11" id="KW-0067">ATP-binding</keyword>
<dbReference type="InterPro" id="IPR018095">
    <property type="entry name" value="Thymidylate_kin_CS"/>
</dbReference>
<evidence type="ECO:0000259" key="12">
    <source>
        <dbReference type="Pfam" id="PF02223"/>
    </source>
</evidence>
<dbReference type="PROSITE" id="PS01331">
    <property type="entry name" value="THYMIDYLATE_KINASE"/>
    <property type="match status" value="1"/>
</dbReference>
<dbReference type="PANTHER" id="PTHR10344:SF4">
    <property type="entry name" value="UMP-CMP KINASE 2, MITOCHONDRIAL"/>
    <property type="match status" value="1"/>
</dbReference>
<feature type="binding site" evidence="11">
    <location>
        <begin position="12"/>
        <end position="19"/>
    </location>
    <ligand>
        <name>ATP</name>
        <dbReference type="ChEBI" id="CHEBI:30616"/>
    </ligand>
</feature>
<accession>A0A7D3XHA9</accession>
<dbReference type="SUPFAM" id="SSF52540">
    <property type="entry name" value="P-loop containing nucleoside triphosphate hydrolases"/>
    <property type="match status" value="1"/>
</dbReference>